<name>A0A934SWX8_9BURK</name>
<proteinExistence type="inferred from homology"/>
<dbReference type="InterPro" id="IPR037138">
    <property type="entry name" value="His_deacetylse_dom_sf"/>
</dbReference>
<dbReference type="AlphaFoldDB" id="A0A934SWX8"/>
<dbReference type="GO" id="GO:0016787">
    <property type="term" value="F:hydrolase activity"/>
    <property type="evidence" value="ECO:0007669"/>
    <property type="project" value="UniProtKB-KW"/>
</dbReference>
<dbReference type="Gene3D" id="3.40.800.20">
    <property type="entry name" value="Histone deacetylase domain"/>
    <property type="match status" value="1"/>
</dbReference>
<dbReference type="Proteomes" id="UP000622890">
    <property type="component" value="Unassembled WGS sequence"/>
</dbReference>
<dbReference type="SUPFAM" id="SSF52768">
    <property type="entry name" value="Arginase/deacetylase"/>
    <property type="match status" value="1"/>
</dbReference>
<dbReference type="CDD" id="cd09993">
    <property type="entry name" value="HDAC_classIV"/>
    <property type="match status" value="1"/>
</dbReference>
<protein>
    <submittedName>
        <fullName evidence="4">Histone deacetylase</fullName>
    </submittedName>
</protein>
<evidence type="ECO:0000313" key="4">
    <source>
        <dbReference type="EMBL" id="MBK4736968.1"/>
    </source>
</evidence>
<evidence type="ECO:0000256" key="2">
    <source>
        <dbReference type="ARBA" id="ARBA00022801"/>
    </source>
</evidence>
<dbReference type="InterPro" id="IPR044150">
    <property type="entry name" value="HDAC_classIV"/>
</dbReference>
<comment type="similarity">
    <text evidence="1">Belongs to the histone deacetylase family.</text>
</comment>
<dbReference type="InterPro" id="IPR023801">
    <property type="entry name" value="His_deacetylse_dom"/>
</dbReference>
<sequence length="316" mass="34036">MKAFYSDHFVLPLPEGHRFPMAKYRMLREAVAASVPDMEFVEAAAASDGVLALAHHPSYIAAVSTGSLDPAQQKGIGFPWSPQMVERSRRSAGATIEACRAALSEGIAVNLAGGTHHACADRGEGFCVFNDAAIAARLMQAERRVARVAIIDLDVHQGNGTAAILSNDDSVFTLSLHGEHNYPFKKETSDLDVALPDGARDTEYLAALDGALQEMERRFAPQLLIYLAGADPHEGDRLGRLKLSLAGLAARDRRVLEWATARAIPVAIAMAGGYGRNIEDTVAVHRQTVAIAAQYQPQVQSRLRTATTLSADRIRA</sequence>
<dbReference type="EMBL" id="JAEPBG010000009">
    <property type="protein sequence ID" value="MBK4736968.1"/>
    <property type="molecule type" value="Genomic_DNA"/>
</dbReference>
<dbReference type="GO" id="GO:0004407">
    <property type="term" value="F:histone deacetylase activity"/>
    <property type="evidence" value="ECO:0007669"/>
    <property type="project" value="InterPro"/>
</dbReference>
<dbReference type="Pfam" id="PF00850">
    <property type="entry name" value="Hist_deacetyl"/>
    <property type="match status" value="1"/>
</dbReference>
<evidence type="ECO:0000313" key="5">
    <source>
        <dbReference type="Proteomes" id="UP000622890"/>
    </source>
</evidence>
<dbReference type="InterPro" id="IPR000286">
    <property type="entry name" value="HDACs"/>
</dbReference>
<evidence type="ECO:0000256" key="1">
    <source>
        <dbReference type="ARBA" id="ARBA00005947"/>
    </source>
</evidence>
<gene>
    <name evidence="4" type="ORF">JJB74_20290</name>
</gene>
<comment type="caution">
    <text evidence="4">The sequence shown here is derived from an EMBL/GenBank/DDBJ whole genome shotgun (WGS) entry which is preliminary data.</text>
</comment>
<accession>A0A934SWX8</accession>
<feature type="domain" description="Histone deacetylase" evidence="3">
    <location>
        <begin position="22"/>
        <end position="277"/>
    </location>
</feature>
<dbReference type="RefSeq" id="WP_200594898.1">
    <property type="nucleotide sequence ID" value="NZ_JAEPBG010000009.1"/>
</dbReference>
<keyword evidence="2" id="KW-0378">Hydrolase</keyword>
<organism evidence="4 5">
    <name type="scientific">Noviherbaspirillum pedocola</name>
    <dbReference type="NCBI Taxonomy" id="2801341"/>
    <lineage>
        <taxon>Bacteria</taxon>
        <taxon>Pseudomonadati</taxon>
        <taxon>Pseudomonadota</taxon>
        <taxon>Betaproteobacteria</taxon>
        <taxon>Burkholderiales</taxon>
        <taxon>Oxalobacteraceae</taxon>
        <taxon>Noviherbaspirillum</taxon>
    </lineage>
</organism>
<evidence type="ECO:0000259" key="3">
    <source>
        <dbReference type="Pfam" id="PF00850"/>
    </source>
</evidence>
<dbReference type="InterPro" id="IPR023696">
    <property type="entry name" value="Ureohydrolase_dom_sf"/>
</dbReference>
<keyword evidence="5" id="KW-1185">Reference proteome</keyword>
<dbReference type="PRINTS" id="PR01270">
    <property type="entry name" value="HDASUPER"/>
</dbReference>
<dbReference type="PANTHER" id="PTHR10625:SF19">
    <property type="entry name" value="HISTONE DEACETYLASE 12"/>
    <property type="match status" value="1"/>
</dbReference>
<dbReference type="GO" id="GO:0040029">
    <property type="term" value="P:epigenetic regulation of gene expression"/>
    <property type="evidence" value="ECO:0007669"/>
    <property type="project" value="TreeGrafter"/>
</dbReference>
<dbReference type="PANTHER" id="PTHR10625">
    <property type="entry name" value="HISTONE DEACETYLASE HDAC1-RELATED"/>
    <property type="match status" value="1"/>
</dbReference>
<reference evidence="4" key="1">
    <citation type="submission" date="2021-01" db="EMBL/GenBank/DDBJ databases">
        <title>Genome sequence of strain Noviherbaspirillum sp. DKR-6.</title>
        <authorList>
            <person name="Chaudhary D.K."/>
        </authorList>
    </citation>
    <scope>NUCLEOTIDE SEQUENCE</scope>
    <source>
        <strain evidence="4">DKR-6</strain>
    </source>
</reference>